<sequence length="80" mass="8871">MKQKVPSSEGLATRVKTTKALLEINDTVSKNLSEEKKRKVVLDKAIQSNLSESCQNVTWNSAFEDCKLKCCCSANSCEET</sequence>
<organism evidence="1 2">
    <name type="scientific">Pocillopora damicornis</name>
    <name type="common">Cauliflower coral</name>
    <name type="synonym">Millepora damicornis</name>
    <dbReference type="NCBI Taxonomy" id="46731"/>
    <lineage>
        <taxon>Eukaryota</taxon>
        <taxon>Metazoa</taxon>
        <taxon>Cnidaria</taxon>
        <taxon>Anthozoa</taxon>
        <taxon>Hexacorallia</taxon>
        <taxon>Scleractinia</taxon>
        <taxon>Astrocoeniina</taxon>
        <taxon>Pocilloporidae</taxon>
        <taxon>Pocillopora</taxon>
    </lineage>
</organism>
<dbReference type="Proteomes" id="UP000275408">
    <property type="component" value="Unassembled WGS sequence"/>
</dbReference>
<dbReference type="OrthoDB" id="5950157at2759"/>
<evidence type="ECO:0000313" key="1">
    <source>
        <dbReference type="EMBL" id="RMX60967.1"/>
    </source>
</evidence>
<accession>A0A3M6V516</accession>
<name>A0A3M6V516_POCDA</name>
<dbReference type="EMBL" id="RCHS01000092">
    <property type="protein sequence ID" value="RMX60967.1"/>
    <property type="molecule type" value="Genomic_DNA"/>
</dbReference>
<gene>
    <name evidence="1" type="ORF">pdam_00023802</name>
</gene>
<proteinExistence type="predicted"/>
<protein>
    <submittedName>
        <fullName evidence="1">Uncharacterized protein</fullName>
    </submittedName>
</protein>
<evidence type="ECO:0000313" key="2">
    <source>
        <dbReference type="Proteomes" id="UP000275408"/>
    </source>
</evidence>
<comment type="caution">
    <text evidence="1">The sequence shown here is derived from an EMBL/GenBank/DDBJ whole genome shotgun (WGS) entry which is preliminary data.</text>
</comment>
<reference evidence="1 2" key="1">
    <citation type="journal article" date="2018" name="Sci. Rep.">
        <title>Comparative analysis of the Pocillopora damicornis genome highlights role of immune system in coral evolution.</title>
        <authorList>
            <person name="Cunning R."/>
            <person name="Bay R.A."/>
            <person name="Gillette P."/>
            <person name="Baker A.C."/>
            <person name="Traylor-Knowles N."/>
        </authorList>
    </citation>
    <scope>NUCLEOTIDE SEQUENCE [LARGE SCALE GENOMIC DNA]</scope>
    <source>
        <strain evidence="1">RSMAS</strain>
        <tissue evidence="1">Whole animal</tissue>
    </source>
</reference>
<feature type="non-terminal residue" evidence="1">
    <location>
        <position position="80"/>
    </location>
</feature>
<dbReference type="AlphaFoldDB" id="A0A3M6V516"/>
<keyword evidence="2" id="KW-1185">Reference proteome</keyword>